<accession>A0ABY4MTF9</accession>
<dbReference type="InterPro" id="IPR049053">
    <property type="entry name" value="AFCA-like_C"/>
</dbReference>
<keyword evidence="3" id="KW-1185">Reference proteome</keyword>
<gene>
    <name evidence="2" type="ORF">LIV34_000237</name>
</gene>
<evidence type="ECO:0000313" key="2">
    <source>
        <dbReference type="EMBL" id="UQB05238.1"/>
    </source>
</evidence>
<sequence length="107" mass="11432">MLLGSDALSLAVLPALPAAWARGSVTGLRARGRLVVDRLDWDPDGAALVVRRVPGAEWLAPAGGTTLRLPRAATVRVDGREHRAGERIAFGEDAVHVELAWLPEPVR</sequence>
<dbReference type="EMBL" id="CP086345">
    <property type="protein sequence ID" value="UQB05238.1"/>
    <property type="molecule type" value="Genomic_DNA"/>
</dbReference>
<feature type="domain" description="Alpha fucosidase A-like C-terminal" evidence="1">
    <location>
        <begin position="6"/>
        <end position="43"/>
    </location>
</feature>
<evidence type="ECO:0000313" key="3">
    <source>
        <dbReference type="Proteomes" id="UP001056208"/>
    </source>
</evidence>
<dbReference type="Proteomes" id="UP001056208">
    <property type="component" value="Chromosome"/>
</dbReference>
<dbReference type="Pfam" id="PF21307">
    <property type="entry name" value="Glyco_hydro_95_C"/>
    <property type="match status" value="1"/>
</dbReference>
<dbReference type="RefSeq" id="WP_249959034.1">
    <property type="nucleotide sequence ID" value="NZ_CP033721.2"/>
</dbReference>
<evidence type="ECO:0000259" key="1">
    <source>
        <dbReference type="Pfam" id="PF21307"/>
    </source>
</evidence>
<name>A0ABY4MTF9_9MICO</name>
<dbReference type="InterPro" id="IPR013780">
    <property type="entry name" value="Glyco_hydro_b"/>
</dbReference>
<reference evidence="2" key="1">
    <citation type="submission" date="2021-11" db="EMBL/GenBank/DDBJ databases">
        <authorList>
            <person name="Li G."/>
            <person name="Jia Q."/>
            <person name="Yang F."/>
            <person name="Zhang C."/>
            <person name="Singh A."/>
            <person name="Lorenz A.J."/>
            <person name="Jackson-Ziems T."/>
            <person name="Vidaver A."/>
            <person name="Alfano J.R."/>
        </authorList>
    </citation>
    <scope>NUCLEOTIDE SEQUENCE</scope>
    <source>
        <strain evidence="2">CNK-2</strain>
    </source>
</reference>
<proteinExistence type="predicted"/>
<protein>
    <recommendedName>
        <fullName evidence="1">Alpha fucosidase A-like C-terminal domain-containing protein</fullName>
    </recommendedName>
</protein>
<dbReference type="Gene3D" id="2.60.40.1180">
    <property type="entry name" value="Golgi alpha-mannosidase II"/>
    <property type="match status" value="1"/>
</dbReference>
<dbReference type="GeneID" id="92982091"/>
<organism evidence="2 3">
    <name type="scientific">Clavibacter nebraskensis</name>
    <dbReference type="NCBI Taxonomy" id="31963"/>
    <lineage>
        <taxon>Bacteria</taxon>
        <taxon>Bacillati</taxon>
        <taxon>Actinomycetota</taxon>
        <taxon>Actinomycetes</taxon>
        <taxon>Micrococcales</taxon>
        <taxon>Microbacteriaceae</taxon>
        <taxon>Clavibacter</taxon>
    </lineage>
</organism>